<dbReference type="PANTHER" id="PTHR11699">
    <property type="entry name" value="ALDEHYDE DEHYDROGENASE-RELATED"/>
    <property type="match status" value="1"/>
</dbReference>
<dbReference type="Proteomes" id="UP000250266">
    <property type="component" value="Unassembled WGS sequence"/>
</dbReference>
<evidence type="ECO:0000256" key="4">
    <source>
        <dbReference type="ARBA" id="ARBA00049194"/>
    </source>
</evidence>
<comment type="catalytic activity">
    <reaction evidence="4">
        <text>an aldehyde + NAD(+) + H2O = a carboxylate + NADH + 2 H(+)</text>
        <dbReference type="Rhea" id="RHEA:16185"/>
        <dbReference type="ChEBI" id="CHEBI:15377"/>
        <dbReference type="ChEBI" id="CHEBI:15378"/>
        <dbReference type="ChEBI" id="CHEBI:17478"/>
        <dbReference type="ChEBI" id="CHEBI:29067"/>
        <dbReference type="ChEBI" id="CHEBI:57540"/>
        <dbReference type="ChEBI" id="CHEBI:57945"/>
        <dbReference type="EC" id="1.2.1.3"/>
    </reaction>
</comment>
<dbReference type="Pfam" id="PF00171">
    <property type="entry name" value="Aldedh"/>
    <property type="match status" value="1"/>
</dbReference>
<feature type="active site" evidence="5">
    <location>
        <position position="246"/>
    </location>
</feature>
<dbReference type="AlphaFoldDB" id="A0A8E2E6R5"/>
<dbReference type="Gene3D" id="3.40.309.10">
    <property type="entry name" value="Aldehyde Dehydrogenase, Chain A, domain 2"/>
    <property type="match status" value="1"/>
</dbReference>
<evidence type="ECO:0000256" key="3">
    <source>
        <dbReference type="ARBA" id="ARBA00024226"/>
    </source>
</evidence>
<dbReference type="InterPro" id="IPR016163">
    <property type="entry name" value="Ald_DH_C"/>
</dbReference>
<evidence type="ECO:0000313" key="8">
    <source>
        <dbReference type="EMBL" id="OCK78285.1"/>
    </source>
</evidence>
<dbReference type="FunFam" id="3.40.605.10:FF:000007">
    <property type="entry name" value="NAD/NADP-dependent betaine aldehyde dehydrogenase"/>
    <property type="match status" value="1"/>
</dbReference>
<dbReference type="EMBL" id="KV745070">
    <property type="protein sequence ID" value="OCK78285.1"/>
    <property type="molecule type" value="Genomic_DNA"/>
</dbReference>
<evidence type="ECO:0000256" key="2">
    <source>
        <dbReference type="ARBA" id="ARBA00023002"/>
    </source>
</evidence>
<accession>A0A8E2E6R5</accession>
<dbReference type="EC" id="1.2.1.3" evidence="3"/>
<feature type="domain" description="Aldehyde dehydrogenase" evidence="7">
    <location>
        <begin position="23"/>
        <end position="467"/>
    </location>
</feature>
<evidence type="ECO:0000313" key="9">
    <source>
        <dbReference type="Proteomes" id="UP000250266"/>
    </source>
</evidence>
<name>A0A8E2E6R5_9PEZI</name>
<dbReference type="CDD" id="cd07106">
    <property type="entry name" value="ALDH_AldA-AAD23400"/>
    <property type="match status" value="1"/>
</dbReference>
<dbReference type="InterPro" id="IPR029510">
    <property type="entry name" value="Ald_DH_CS_GLU"/>
</dbReference>
<dbReference type="GO" id="GO:0004029">
    <property type="term" value="F:aldehyde dehydrogenase (NAD+) activity"/>
    <property type="evidence" value="ECO:0007669"/>
    <property type="project" value="UniProtKB-EC"/>
</dbReference>
<protein>
    <recommendedName>
        <fullName evidence="3">aldehyde dehydrogenase (NAD(+))</fullName>
        <ecNumber evidence="3">1.2.1.3</ecNumber>
    </recommendedName>
</protein>
<dbReference type="InterPro" id="IPR016162">
    <property type="entry name" value="Ald_DH_N"/>
</dbReference>
<organism evidence="8 9">
    <name type="scientific">Lepidopterella palustris CBS 459.81</name>
    <dbReference type="NCBI Taxonomy" id="1314670"/>
    <lineage>
        <taxon>Eukaryota</taxon>
        <taxon>Fungi</taxon>
        <taxon>Dikarya</taxon>
        <taxon>Ascomycota</taxon>
        <taxon>Pezizomycotina</taxon>
        <taxon>Dothideomycetes</taxon>
        <taxon>Pleosporomycetidae</taxon>
        <taxon>Mytilinidiales</taxon>
        <taxon>Argynnaceae</taxon>
        <taxon>Lepidopterella</taxon>
    </lineage>
</organism>
<dbReference type="Gene3D" id="3.40.605.10">
    <property type="entry name" value="Aldehyde Dehydrogenase, Chain A, domain 1"/>
    <property type="match status" value="1"/>
</dbReference>
<dbReference type="FunFam" id="3.40.309.10:FF:000009">
    <property type="entry name" value="Aldehyde dehydrogenase A"/>
    <property type="match status" value="1"/>
</dbReference>
<gene>
    <name evidence="8" type="ORF">K432DRAFT_436059</name>
</gene>
<evidence type="ECO:0000259" key="7">
    <source>
        <dbReference type="Pfam" id="PF00171"/>
    </source>
</evidence>
<evidence type="ECO:0000256" key="1">
    <source>
        <dbReference type="ARBA" id="ARBA00009986"/>
    </source>
</evidence>
<evidence type="ECO:0000256" key="5">
    <source>
        <dbReference type="PROSITE-ProRule" id="PRU10007"/>
    </source>
</evidence>
<comment type="similarity">
    <text evidence="1 6">Belongs to the aldehyde dehydrogenase family.</text>
</comment>
<evidence type="ECO:0000256" key="6">
    <source>
        <dbReference type="RuleBase" id="RU003345"/>
    </source>
</evidence>
<keyword evidence="2 6" id="KW-0560">Oxidoreductase</keyword>
<dbReference type="InterPro" id="IPR016161">
    <property type="entry name" value="Ald_DH/histidinol_DH"/>
</dbReference>
<dbReference type="InterPro" id="IPR044086">
    <property type="entry name" value="LUC3-like"/>
</dbReference>
<proteinExistence type="inferred from homology"/>
<dbReference type="PROSITE" id="PS00687">
    <property type="entry name" value="ALDEHYDE_DEHYDR_GLU"/>
    <property type="match status" value="1"/>
</dbReference>
<sequence length="473" mass="52055">MAPPVSFTTFYNVVNGENRGSKQSYHGVNPSTGEDLWDVPVATKQDLEDAVKAARTAFKSWSKKPFDERVELLLKICHAYEPYEKQMGDLLVKENGKPKPFATGEAGMVPEMLEYFLGQRLDDEVWKLEDRECVIRYAPIGVVAGILPWNYPLAQVSQKLAPALMAGNTLIIKPSPLTPYSALKLVEIAQQVLPPGVIQVLGGDDRLGPWLTEHEDIDKIAFTGSVATGKKVMASCAKTLKRVTLELGGNDAAIVCPDVDINEVAKKLVMGAMFNSGQVCATVKRVYVHQDIYQKMIDAMVAVVKAMKYGDPEDASNYLGPTQNEMQFEKVKDMYEDVKKHGYKTPIGGGIAQRKGYFAEPSIVDNPPNDARIMVEEQFAPMLPVQPWSDEDEVIERANSSKMGLGAAIWSKDLARAQRIGGQIQAGSVFINSQEMLTFKVPFGGFKESGIGYESGPAAAKGYCNMQVFHYVK</sequence>
<dbReference type="OrthoDB" id="310895at2759"/>
<dbReference type="SUPFAM" id="SSF53720">
    <property type="entry name" value="ALDH-like"/>
    <property type="match status" value="1"/>
</dbReference>
<keyword evidence="9" id="KW-1185">Reference proteome</keyword>
<reference evidence="8 9" key="1">
    <citation type="journal article" date="2016" name="Nat. Commun.">
        <title>Ectomycorrhizal ecology is imprinted in the genome of the dominant symbiotic fungus Cenococcum geophilum.</title>
        <authorList>
            <consortium name="DOE Joint Genome Institute"/>
            <person name="Peter M."/>
            <person name="Kohler A."/>
            <person name="Ohm R.A."/>
            <person name="Kuo A."/>
            <person name="Krutzmann J."/>
            <person name="Morin E."/>
            <person name="Arend M."/>
            <person name="Barry K.W."/>
            <person name="Binder M."/>
            <person name="Choi C."/>
            <person name="Clum A."/>
            <person name="Copeland A."/>
            <person name="Grisel N."/>
            <person name="Haridas S."/>
            <person name="Kipfer T."/>
            <person name="LaButti K."/>
            <person name="Lindquist E."/>
            <person name="Lipzen A."/>
            <person name="Maire R."/>
            <person name="Meier B."/>
            <person name="Mihaltcheva S."/>
            <person name="Molinier V."/>
            <person name="Murat C."/>
            <person name="Poggeler S."/>
            <person name="Quandt C.A."/>
            <person name="Sperisen C."/>
            <person name="Tritt A."/>
            <person name="Tisserant E."/>
            <person name="Crous P.W."/>
            <person name="Henrissat B."/>
            <person name="Nehls U."/>
            <person name="Egli S."/>
            <person name="Spatafora J.W."/>
            <person name="Grigoriev I.V."/>
            <person name="Martin F.M."/>
        </authorList>
    </citation>
    <scope>NUCLEOTIDE SEQUENCE [LARGE SCALE GENOMIC DNA]</scope>
    <source>
        <strain evidence="8 9">CBS 459.81</strain>
    </source>
</reference>
<dbReference type="InterPro" id="IPR015590">
    <property type="entry name" value="Aldehyde_DH_dom"/>
</dbReference>